<evidence type="ECO:0000256" key="8">
    <source>
        <dbReference type="SAM" id="MobiDB-lite"/>
    </source>
</evidence>
<dbReference type="Pfam" id="PF01312">
    <property type="entry name" value="Bac_export_2"/>
    <property type="match status" value="1"/>
</dbReference>
<evidence type="ECO:0000256" key="2">
    <source>
        <dbReference type="ARBA" id="ARBA00010690"/>
    </source>
</evidence>
<dbReference type="EMBL" id="FRFG01000016">
    <property type="protein sequence ID" value="SHO55646.1"/>
    <property type="molecule type" value="Genomic_DNA"/>
</dbReference>
<dbReference type="PANTHER" id="PTHR30531:SF14">
    <property type="entry name" value="SURFACE PRESENTATION OF ANTIGENS PROTEIN SPAS"/>
    <property type="match status" value="1"/>
</dbReference>
<feature type="compositionally biased region" description="Basic and acidic residues" evidence="8">
    <location>
        <begin position="222"/>
        <end position="233"/>
    </location>
</feature>
<dbReference type="STRING" id="1117707.VQ7734_01392"/>
<keyword evidence="11" id="KW-1185">Reference proteome</keyword>
<comment type="subcellular location">
    <subcellularLocation>
        <location evidence="1">Cell membrane</location>
        <topology evidence="1">Multi-pass membrane protein</topology>
    </subcellularLocation>
</comment>
<evidence type="ECO:0000313" key="10">
    <source>
        <dbReference type="EMBL" id="SHO55646.1"/>
    </source>
</evidence>
<evidence type="ECO:0000256" key="6">
    <source>
        <dbReference type="ARBA" id="ARBA00023026"/>
    </source>
</evidence>
<evidence type="ECO:0000256" key="9">
    <source>
        <dbReference type="SAM" id="Phobius"/>
    </source>
</evidence>
<keyword evidence="7 9" id="KW-0472">Membrane</keyword>
<evidence type="ECO:0000256" key="1">
    <source>
        <dbReference type="ARBA" id="ARBA00004651"/>
    </source>
</evidence>
<dbReference type="GO" id="GO:0009306">
    <property type="term" value="P:protein secretion"/>
    <property type="evidence" value="ECO:0007669"/>
    <property type="project" value="InterPro"/>
</dbReference>
<feature type="region of interest" description="Disordered" evidence="8">
    <location>
        <begin position="1"/>
        <end position="21"/>
    </location>
</feature>
<dbReference type="InterPro" id="IPR006307">
    <property type="entry name" value="BsaZ-like"/>
</dbReference>
<keyword evidence="4 9" id="KW-0812">Transmembrane</keyword>
<accession>A0A1M7YSY0</accession>
<feature type="region of interest" description="Disordered" evidence="8">
    <location>
        <begin position="222"/>
        <end position="255"/>
    </location>
</feature>
<name>A0A1M7YSY0_9VIBR</name>
<evidence type="ECO:0000256" key="7">
    <source>
        <dbReference type="ARBA" id="ARBA00023136"/>
    </source>
</evidence>
<dbReference type="AlphaFoldDB" id="A0A1M7YSY0"/>
<dbReference type="SUPFAM" id="SSF160544">
    <property type="entry name" value="EscU C-terminal domain-like"/>
    <property type="match status" value="1"/>
</dbReference>
<evidence type="ECO:0000256" key="5">
    <source>
        <dbReference type="ARBA" id="ARBA00022989"/>
    </source>
</evidence>
<dbReference type="GO" id="GO:0005886">
    <property type="term" value="C:plasma membrane"/>
    <property type="evidence" value="ECO:0007669"/>
    <property type="project" value="UniProtKB-SubCell"/>
</dbReference>
<organism evidence="10 11">
    <name type="scientific">Vibrio quintilis</name>
    <dbReference type="NCBI Taxonomy" id="1117707"/>
    <lineage>
        <taxon>Bacteria</taxon>
        <taxon>Pseudomonadati</taxon>
        <taxon>Pseudomonadota</taxon>
        <taxon>Gammaproteobacteria</taxon>
        <taxon>Vibrionales</taxon>
        <taxon>Vibrionaceae</taxon>
        <taxon>Vibrio</taxon>
    </lineage>
</organism>
<dbReference type="Proteomes" id="UP000184600">
    <property type="component" value="Unassembled WGS sequence"/>
</dbReference>
<dbReference type="PRINTS" id="PR00950">
    <property type="entry name" value="TYPE3IMSPROT"/>
</dbReference>
<dbReference type="InterPro" id="IPR029025">
    <property type="entry name" value="T3SS_substrate_exporter_C"/>
</dbReference>
<feature type="transmembrane region" description="Helical" evidence="9">
    <location>
        <begin position="85"/>
        <end position="110"/>
    </location>
</feature>
<keyword evidence="5 9" id="KW-1133">Transmembrane helix</keyword>
<keyword evidence="3" id="KW-1003">Cell membrane</keyword>
<dbReference type="Gene3D" id="3.40.1690.10">
    <property type="entry name" value="secretion proteins EscU"/>
    <property type="match status" value="1"/>
</dbReference>
<evidence type="ECO:0000256" key="3">
    <source>
        <dbReference type="ARBA" id="ARBA00022475"/>
    </source>
</evidence>
<feature type="compositionally biased region" description="Basic and acidic residues" evidence="8">
    <location>
        <begin position="1"/>
        <end position="13"/>
    </location>
</feature>
<protein>
    <submittedName>
        <fullName evidence="10">Yop proteins translocation protein U</fullName>
    </submittedName>
</protein>
<evidence type="ECO:0000256" key="4">
    <source>
        <dbReference type="ARBA" id="ARBA00022692"/>
    </source>
</evidence>
<dbReference type="RefSeq" id="WP_073580858.1">
    <property type="nucleotide sequence ID" value="NZ_AP024897.1"/>
</dbReference>
<dbReference type="OrthoDB" id="9807950at2"/>
<comment type="similarity">
    <text evidence="2">Belongs to the type III secretion exporter family.</text>
</comment>
<dbReference type="InterPro" id="IPR006135">
    <property type="entry name" value="T3SS_substrate_exporter"/>
</dbReference>
<dbReference type="NCBIfam" id="TIGR01404">
    <property type="entry name" value="FlhB_rel_III"/>
    <property type="match status" value="1"/>
</dbReference>
<dbReference type="PANTHER" id="PTHR30531">
    <property type="entry name" value="FLAGELLAR BIOSYNTHETIC PROTEIN FLHB"/>
    <property type="match status" value="1"/>
</dbReference>
<evidence type="ECO:0000313" key="11">
    <source>
        <dbReference type="Proteomes" id="UP000184600"/>
    </source>
</evidence>
<reference evidence="11" key="1">
    <citation type="submission" date="2016-12" db="EMBL/GenBank/DDBJ databases">
        <authorList>
            <person name="Rodrigo-Torres L."/>
            <person name="Arahal R.D."/>
            <person name="Lucena T."/>
        </authorList>
    </citation>
    <scope>NUCLEOTIDE SEQUENCE [LARGE SCALE GENOMIC DNA]</scope>
</reference>
<gene>
    <name evidence="10" type="primary">yscU</name>
    <name evidence="10" type="ORF">VQ7734_01392</name>
</gene>
<proteinExistence type="inferred from homology"/>
<sequence length="365" mass="40681">MSEKTEKPTPKKLRDARKKGQIGQSQDIPKLLIVAVLLEVVISMAETGINHLQQLVAAPVSLIAQPFEYGVRAVTQHCLTIAGSLIMMALGIAVLMRLAGAWLQFGFLFAPEALKIDFNRLNPVSQIKNMFSGKKLFELLNSLLKATALSCIIYLQIPSLTTTLLKLPFTTLNMAWHGIAQLFSQIEHTCLMALLALAAIDFGMQKYFYLKGLKMSKDDVKQEFKDSEGDPHAKGHRRSEAKRLASEGGPVPQKKPELEDADALIVNPTHFAVGLYYRADQTPLPKIVCKGMDDDALDLIAQAKEKQIPVIRFIWLARTLYKQEAGSYIPRETLRYVAKIYQAVKTLEQDAILDGELHIPDLETL</sequence>
<keyword evidence="6" id="KW-0843">Virulence</keyword>